<sequence>MRELLNTLVRGVVNLVNPAGAIQSLQMTLTADEVKDGLEHFEPYGYTSNPHPGAEGLTAFIGGDRSHGVVICISDRRFRLTGLKSGEVALHTDEGDFIHFKRNRVIELQTLTLQISATDSVALQTKNFSVKASGGVTFDTPLINTTGRIESSGDQVAAGVSLVTHVHEGSDKKPVPGG</sequence>
<dbReference type="RefSeq" id="WP_087264738.1">
    <property type="nucleotide sequence ID" value="NZ_JBJGBV010000007.1"/>
</dbReference>
<dbReference type="NCBIfam" id="TIGR01644">
    <property type="entry name" value="phage_P2_V"/>
    <property type="match status" value="1"/>
</dbReference>
<organism evidence="2 3">
    <name type="scientific">Pseudomonas caspiana</name>
    <dbReference type="NCBI Taxonomy" id="1451454"/>
    <lineage>
        <taxon>Bacteria</taxon>
        <taxon>Pseudomonadati</taxon>
        <taxon>Pseudomonadota</taxon>
        <taxon>Gammaproteobacteria</taxon>
        <taxon>Pseudomonadales</taxon>
        <taxon>Pseudomonadaceae</taxon>
        <taxon>Pseudomonas</taxon>
    </lineage>
</organism>
<evidence type="ECO:0000313" key="3">
    <source>
        <dbReference type="Proteomes" id="UP000195440"/>
    </source>
</evidence>
<protein>
    <recommendedName>
        <fullName evidence="1">Bacteriophage Mu Gp45 N-terminal domain-containing protein</fullName>
    </recommendedName>
</protein>
<name>A0A1Y3P678_9PSED</name>
<keyword evidence="3" id="KW-1185">Reference proteome</keyword>
<proteinExistence type="predicted"/>
<dbReference type="EMBL" id="LOHF01000002">
    <property type="protein sequence ID" value="OUM75308.1"/>
    <property type="molecule type" value="Genomic_DNA"/>
</dbReference>
<accession>A0A1Y3P678</accession>
<evidence type="ECO:0000259" key="1">
    <source>
        <dbReference type="Pfam" id="PF06890"/>
    </source>
</evidence>
<dbReference type="AlphaFoldDB" id="A0A1Y3P678"/>
<dbReference type="Proteomes" id="UP000195440">
    <property type="component" value="Unassembled WGS sequence"/>
</dbReference>
<dbReference type="OrthoDB" id="9802994at2"/>
<dbReference type="PIRSF" id="PIRSF012337">
    <property type="entry name" value="gp45"/>
    <property type="match status" value="1"/>
</dbReference>
<gene>
    <name evidence="2" type="ORF">AUC60_03670</name>
</gene>
<dbReference type="Pfam" id="PF06890">
    <property type="entry name" value="Phage_Mu_Gp45"/>
    <property type="match status" value="1"/>
</dbReference>
<reference evidence="2 3" key="1">
    <citation type="journal article" date="2017" name="Syst. Appl. Microbiol.">
        <title>Pseudomonas caspiana sp. nov., a citrus pathogen in the Pseudomonas syringae phylogenetic group.</title>
        <authorList>
            <person name="Busquets A."/>
            <person name="Gomila M."/>
            <person name="Beiki F."/>
            <person name="Mulet M."/>
            <person name="Rahimian H."/>
            <person name="Garcia-Valdes E."/>
            <person name="Lalucat J."/>
        </authorList>
    </citation>
    <scope>NUCLEOTIDE SEQUENCE [LARGE SCALE GENOMIC DNA]</scope>
    <source>
        <strain evidence="2 3">FBF102</strain>
    </source>
</reference>
<dbReference type="InterPro" id="IPR014462">
    <property type="entry name" value="Phage_Mu_Gp45"/>
</dbReference>
<dbReference type="InterPro" id="IPR013046">
    <property type="entry name" value="GpV/Gp45"/>
</dbReference>
<feature type="domain" description="Bacteriophage Mu Gp45 N-terminal" evidence="1">
    <location>
        <begin position="10"/>
        <end position="77"/>
    </location>
</feature>
<comment type="caution">
    <text evidence="2">The sequence shown here is derived from an EMBL/GenBank/DDBJ whole genome shotgun (WGS) entry which is preliminary data.</text>
</comment>
<dbReference type="InterPro" id="IPR053861">
    <property type="entry name" value="Phage_Mu_Gp45_N"/>
</dbReference>
<evidence type="ECO:0000313" key="2">
    <source>
        <dbReference type="EMBL" id="OUM75308.1"/>
    </source>
</evidence>